<comment type="caution">
    <text evidence="13">The sequence shown here is derived from an EMBL/GenBank/DDBJ whole genome shotgun (WGS) entry which is preliminary data.</text>
</comment>
<dbReference type="Gene3D" id="3.20.20.300">
    <property type="entry name" value="Glycoside hydrolase, family 3, N-terminal domain"/>
    <property type="match status" value="1"/>
</dbReference>
<keyword evidence="7 10" id="KW-0119">Carbohydrate metabolism</keyword>
<comment type="similarity">
    <text evidence="3 10">Belongs to the glycosyl hydrolase 3 family.</text>
</comment>
<dbReference type="GO" id="GO:0009251">
    <property type="term" value="P:glucan catabolic process"/>
    <property type="evidence" value="ECO:0007669"/>
    <property type="project" value="TreeGrafter"/>
</dbReference>
<proteinExistence type="inferred from homology"/>
<dbReference type="PROSITE" id="PS51820">
    <property type="entry name" value="PA14"/>
    <property type="match status" value="1"/>
</dbReference>
<dbReference type="SMART" id="SM00758">
    <property type="entry name" value="PA14"/>
    <property type="match status" value="1"/>
</dbReference>
<dbReference type="PANTHER" id="PTHR42715">
    <property type="entry name" value="BETA-GLUCOSIDASE"/>
    <property type="match status" value="1"/>
</dbReference>
<accession>A0A9P7Z5P3</accession>
<keyword evidence="9 10" id="KW-0624">Polysaccharide degradation</keyword>
<dbReference type="InterPro" id="IPR037524">
    <property type="entry name" value="PA14/GLEYA"/>
</dbReference>
<evidence type="ECO:0000256" key="2">
    <source>
        <dbReference type="ARBA" id="ARBA00004987"/>
    </source>
</evidence>
<organism evidence="13 14">
    <name type="scientific">Calycina marina</name>
    <dbReference type="NCBI Taxonomy" id="1763456"/>
    <lineage>
        <taxon>Eukaryota</taxon>
        <taxon>Fungi</taxon>
        <taxon>Dikarya</taxon>
        <taxon>Ascomycota</taxon>
        <taxon>Pezizomycotina</taxon>
        <taxon>Leotiomycetes</taxon>
        <taxon>Helotiales</taxon>
        <taxon>Pezizellaceae</taxon>
        <taxon>Calycina</taxon>
    </lineage>
</organism>
<evidence type="ECO:0000313" key="14">
    <source>
        <dbReference type="Proteomes" id="UP000887226"/>
    </source>
</evidence>
<dbReference type="Gene3D" id="2.60.40.10">
    <property type="entry name" value="Immunoglobulins"/>
    <property type="match status" value="1"/>
</dbReference>
<dbReference type="EC" id="3.2.1.21" evidence="4 10"/>
<dbReference type="PROSITE" id="PS00775">
    <property type="entry name" value="GLYCOSYL_HYDROL_F3"/>
    <property type="match status" value="1"/>
</dbReference>
<evidence type="ECO:0000256" key="3">
    <source>
        <dbReference type="ARBA" id="ARBA00005336"/>
    </source>
</evidence>
<evidence type="ECO:0000256" key="9">
    <source>
        <dbReference type="ARBA" id="ARBA00023326"/>
    </source>
</evidence>
<keyword evidence="14" id="KW-1185">Reference proteome</keyword>
<dbReference type="Pfam" id="PF01915">
    <property type="entry name" value="Glyco_hydro_3_C"/>
    <property type="match status" value="1"/>
</dbReference>
<evidence type="ECO:0000256" key="7">
    <source>
        <dbReference type="ARBA" id="ARBA00023277"/>
    </source>
</evidence>
<dbReference type="EMBL" id="MU253833">
    <property type="protein sequence ID" value="KAG9245736.1"/>
    <property type="molecule type" value="Genomic_DNA"/>
</dbReference>
<dbReference type="OrthoDB" id="47059at2759"/>
<reference evidence="13" key="1">
    <citation type="journal article" date="2021" name="IMA Fungus">
        <title>Genomic characterization of three marine fungi, including Emericellopsis atlantica sp. nov. with signatures of a generalist lifestyle and marine biomass degradation.</title>
        <authorList>
            <person name="Hagestad O.C."/>
            <person name="Hou L."/>
            <person name="Andersen J.H."/>
            <person name="Hansen E.H."/>
            <person name="Altermark B."/>
            <person name="Li C."/>
            <person name="Kuhnert E."/>
            <person name="Cox R.J."/>
            <person name="Crous P.W."/>
            <person name="Spatafora J.W."/>
            <person name="Lail K."/>
            <person name="Amirebrahimi M."/>
            <person name="Lipzen A."/>
            <person name="Pangilinan J."/>
            <person name="Andreopoulos W."/>
            <person name="Hayes R.D."/>
            <person name="Ng V."/>
            <person name="Grigoriev I.V."/>
            <person name="Jackson S.A."/>
            <person name="Sutton T.D.S."/>
            <person name="Dobson A.D.W."/>
            <person name="Rama T."/>
        </authorList>
    </citation>
    <scope>NUCLEOTIDE SEQUENCE</scope>
    <source>
        <strain evidence="13">TRa3180A</strain>
    </source>
</reference>
<dbReference type="Pfam" id="PF00933">
    <property type="entry name" value="Glyco_hydro_3"/>
    <property type="match status" value="1"/>
</dbReference>
<dbReference type="Gene3D" id="3.40.50.1700">
    <property type="entry name" value="Glycoside hydrolase family 3 C-terminal domain"/>
    <property type="match status" value="1"/>
</dbReference>
<dbReference type="InterPro" id="IPR013783">
    <property type="entry name" value="Ig-like_fold"/>
</dbReference>
<dbReference type="InterPro" id="IPR001764">
    <property type="entry name" value="Glyco_hydro_3_N"/>
</dbReference>
<feature type="compositionally biased region" description="Polar residues" evidence="11">
    <location>
        <begin position="1"/>
        <end position="16"/>
    </location>
</feature>
<sequence length="912" mass="99493">MTESPDSPRTNSQQTVPIWDLRAQSEDASEERYGADTTATPASEVSPPGSPPTKSTPLSKSDPREKSRSLAASLSLKEQVSLLVAADFWRSKAIPSKGITAFKTSDGPNGARGGLFTGGTKAALFPCGISLAATWNRDILFQVGEHLAEEVKARSAHVLLAPTVCLHRGPLGGRNFESYSEDPFLTGKLAASYINGLQGKGVAATIKHYVANEQETFRLTIDSIVSERPLRELYLRPFEIAIRESNPWAVMSSYNLLNGVHADMNDHALKEILRGEWNYDGLVMSDWGGVNSSVAAVEAGCDLEMPVSGKWRGPKLLKAVTEGVEENGKKTFVSKEAIERAAANVLYLVERTGGSDMFVEPEEREDDRPETRNLIRQAGAEGMTLLKNHGDVLPIKPAQTKIAVIGPNANRAIAGGGGSASLNSYYNTIPLDSIKAIPGKQVSYAQGCHTFKWLPLAAAYCTTAAGEPGVILEFFSGDKFEGEPAIVQRRINTDLFLWDSVPKEVANGPDGSIRPWSVLAKTTITPVTSGLHTFSFSSVGPGRLLVDGIIKVDCWDWTEQGEAMFDNSVDVLFEMQCEAGIPLEIIAETTNEIRPLKKQQKEMQRAGVTHAYGGCRIGYKEEDTIDYLQQAIDTAKAADVAVVIVGLDAEWESEGYDRKNMDLPSNGSQDRLVETVLKANPNTIVVNQSGSPVTMPWADRAPAIIQAWYQGQEAGNALADVLFGFANPSGKLPTTFPRRLEDNPTYHNWPGENLKVVYGEGLYIGYRHYERVGIEPLWAFGHGLSYTTFTYGKPTLSATTLPEAGKIVITIPITNSGDIDGGEIVQAYIHDEKSRLPRPEKELQAFDKVFLKAGETQNATLTLDKYSVGYYDTDIPAWISEEGIFQVLIGASSKDIREIVSFDVLESFTWIV</sequence>
<comment type="catalytic activity">
    <reaction evidence="1 10">
        <text>Hydrolysis of terminal, non-reducing beta-D-glucosyl residues with release of beta-D-glucose.</text>
        <dbReference type="EC" id="3.2.1.21"/>
    </reaction>
</comment>
<evidence type="ECO:0000256" key="5">
    <source>
        <dbReference type="ARBA" id="ARBA00022801"/>
    </source>
</evidence>
<dbReference type="PRINTS" id="PR00133">
    <property type="entry name" value="GLHYDRLASE3"/>
</dbReference>
<dbReference type="InterPro" id="IPR011658">
    <property type="entry name" value="PA14_dom"/>
</dbReference>
<dbReference type="SMART" id="SM01217">
    <property type="entry name" value="Fn3_like"/>
    <property type="match status" value="1"/>
</dbReference>
<dbReference type="InterPro" id="IPR026891">
    <property type="entry name" value="Fn3-like"/>
</dbReference>
<keyword evidence="8 10" id="KW-0326">Glycosidase</keyword>
<evidence type="ECO:0000256" key="1">
    <source>
        <dbReference type="ARBA" id="ARBA00000448"/>
    </source>
</evidence>
<comment type="pathway">
    <text evidence="2 10">Glycan metabolism; cellulose degradation.</text>
</comment>
<dbReference type="FunFam" id="2.60.120.260:FF:000114">
    <property type="entry name" value="Glycoside hydrolase family 3 protein"/>
    <property type="match status" value="1"/>
</dbReference>
<dbReference type="InterPro" id="IPR017853">
    <property type="entry name" value="GH"/>
</dbReference>
<dbReference type="InterPro" id="IPR050288">
    <property type="entry name" value="Cellulose_deg_GH3"/>
</dbReference>
<dbReference type="InterPro" id="IPR019800">
    <property type="entry name" value="Glyco_hydro_3_AS"/>
</dbReference>
<dbReference type="InterPro" id="IPR002772">
    <property type="entry name" value="Glyco_hydro_3_C"/>
</dbReference>
<dbReference type="InterPro" id="IPR036962">
    <property type="entry name" value="Glyco_hydro_3_N_sf"/>
</dbReference>
<evidence type="ECO:0000256" key="6">
    <source>
        <dbReference type="ARBA" id="ARBA00023180"/>
    </source>
</evidence>
<evidence type="ECO:0000256" key="4">
    <source>
        <dbReference type="ARBA" id="ARBA00012744"/>
    </source>
</evidence>
<dbReference type="Pfam" id="PF07691">
    <property type="entry name" value="PA14"/>
    <property type="match status" value="1"/>
</dbReference>
<name>A0A9P7Z5P3_9HELO</name>
<keyword evidence="6" id="KW-0325">Glycoprotein</keyword>
<evidence type="ECO:0000259" key="12">
    <source>
        <dbReference type="PROSITE" id="PS51820"/>
    </source>
</evidence>
<feature type="domain" description="PA14" evidence="12">
    <location>
        <begin position="465"/>
        <end position="636"/>
    </location>
</feature>
<dbReference type="Pfam" id="PF14310">
    <property type="entry name" value="Fn3-like"/>
    <property type="match status" value="1"/>
</dbReference>
<dbReference type="GO" id="GO:0008422">
    <property type="term" value="F:beta-glucosidase activity"/>
    <property type="evidence" value="ECO:0007669"/>
    <property type="project" value="UniProtKB-EC"/>
</dbReference>
<keyword evidence="5 10" id="KW-0378">Hydrolase</keyword>
<feature type="region of interest" description="Disordered" evidence="11">
    <location>
        <begin position="1"/>
        <end position="70"/>
    </location>
</feature>
<dbReference type="Proteomes" id="UP000887226">
    <property type="component" value="Unassembled WGS sequence"/>
</dbReference>
<evidence type="ECO:0000256" key="10">
    <source>
        <dbReference type="RuleBase" id="RU361161"/>
    </source>
</evidence>
<evidence type="ECO:0000256" key="8">
    <source>
        <dbReference type="ARBA" id="ARBA00023295"/>
    </source>
</evidence>
<gene>
    <name evidence="13" type="ORF">BJ878DRAFT_337134</name>
</gene>
<dbReference type="Gene3D" id="2.60.120.260">
    <property type="entry name" value="Galactose-binding domain-like"/>
    <property type="match status" value="1"/>
</dbReference>
<dbReference type="AlphaFoldDB" id="A0A9P7Z5P3"/>
<evidence type="ECO:0000256" key="11">
    <source>
        <dbReference type="SAM" id="MobiDB-lite"/>
    </source>
</evidence>
<protein>
    <recommendedName>
        <fullName evidence="4 10">beta-glucosidase</fullName>
        <ecNumber evidence="4 10">3.2.1.21</ecNumber>
    </recommendedName>
</protein>
<dbReference type="PANTHER" id="PTHR42715:SF3">
    <property type="entry name" value="BETA-GLUCOSIDASE B-RELATED"/>
    <property type="match status" value="1"/>
</dbReference>
<evidence type="ECO:0000313" key="13">
    <source>
        <dbReference type="EMBL" id="KAG9245736.1"/>
    </source>
</evidence>
<dbReference type="SUPFAM" id="SSF52279">
    <property type="entry name" value="Beta-D-glucan exohydrolase, C-terminal domain"/>
    <property type="match status" value="1"/>
</dbReference>
<dbReference type="InterPro" id="IPR036881">
    <property type="entry name" value="Glyco_hydro_3_C_sf"/>
</dbReference>
<dbReference type="FunFam" id="2.60.40.10:FF:000495">
    <property type="entry name" value="Periplasmic beta-glucosidase"/>
    <property type="match status" value="1"/>
</dbReference>
<dbReference type="SUPFAM" id="SSF51445">
    <property type="entry name" value="(Trans)glycosidases"/>
    <property type="match status" value="1"/>
</dbReference>